<sequence length="323" mass="35213">MSHSVTLFALPGVQLLDVSGPLDVFAEANRALRRQFYILRVMAADASAITASSGVRLSADFLLGDAVRHPIDTLLVAGAPDAEQQMLSQAQCAQLRAICARSQRYGSVCSGALLLAQTGLLHQRRVTTHWACADLLALRCPQALVEPDALYVADGPLRTSAGVTAGLDLALRLVEEDLGREVAQEVAASLVMFFRRPVSQGHFARRDSVSLTGRAALQDLQRWALAHLQEIGGVQDLAAHIDLSVRHLGRLFRQELDMQPGSWLENARIEKVRALLEEGRLPLKAIPAASGYRSGDVMRRAFVKHTGMTPAVYRRVFLQQGPE</sequence>
<dbReference type="InterPro" id="IPR002818">
    <property type="entry name" value="DJ-1/PfpI"/>
</dbReference>
<evidence type="ECO:0000313" key="5">
    <source>
        <dbReference type="Proteomes" id="UP001211544"/>
    </source>
</evidence>
<dbReference type="RefSeq" id="WP_269950449.1">
    <property type="nucleotide sequence ID" value="NZ_CP104759.1"/>
</dbReference>
<gene>
    <name evidence="4" type="ORF">N5580_20290</name>
</gene>
<dbReference type="PANTHER" id="PTHR43130">
    <property type="entry name" value="ARAC-FAMILY TRANSCRIPTIONAL REGULATOR"/>
    <property type="match status" value="1"/>
</dbReference>
<dbReference type="AlphaFoldDB" id="A0AAJ5UBM6"/>
<organism evidence="4 5">
    <name type="scientific">Pantoea piersonii</name>
    <dbReference type="NCBI Taxonomy" id="2364647"/>
    <lineage>
        <taxon>Bacteria</taxon>
        <taxon>Pseudomonadati</taxon>
        <taxon>Pseudomonadota</taxon>
        <taxon>Gammaproteobacteria</taxon>
        <taxon>Enterobacterales</taxon>
        <taxon>Erwiniaceae</taxon>
        <taxon>Pantoea</taxon>
    </lineage>
</organism>
<evidence type="ECO:0000259" key="3">
    <source>
        <dbReference type="PROSITE" id="PS01124"/>
    </source>
</evidence>
<dbReference type="SUPFAM" id="SSF46689">
    <property type="entry name" value="Homeodomain-like"/>
    <property type="match status" value="2"/>
</dbReference>
<evidence type="ECO:0000256" key="1">
    <source>
        <dbReference type="ARBA" id="ARBA00023015"/>
    </source>
</evidence>
<dbReference type="Proteomes" id="UP001211544">
    <property type="component" value="Plasmid pGABEKP28_1"/>
</dbReference>
<dbReference type="KEGG" id="kpie:N5580_20290"/>
<dbReference type="PANTHER" id="PTHR43130:SF3">
    <property type="entry name" value="HTH-TYPE TRANSCRIPTIONAL REGULATOR RV1931C"/>
    <property type="match status" value="1"/>
</dbReference>
<dbReference type="InterPro" id="IPR018060">
    <property type="entry name" value="HTH_AraC"/>
</dbReference>
<feature type="domain" description="HTH araC/xylS-type" evidence="3">
    <location>
        <begin position="218"/>
        <end position="316"/>
    </location>
</feature>
<geneLocation type="plasmid" evidence="4 5">
    <name>pGABEKP28_1</name>
</geneLocation>
<reference evidence="4 5" key="1">
    <citation type="journal article" date="2022" name="J Glob Antimicrob Resist">
        <title>First complete genome of a multidrug resistant strain of the novel human pathogen Kalamiella piersonii (GABEKP28) identified in human saliva.</title>
        <authorList>
            <person name="McDonagh F."/>
            <person name="Singh N.K."/>
            <person name="Venkateswaran K."/>
            <person name="Lonappan A.M."/>
            <person name="Hallahan B."/>
            <person name="Tuohy A."/>
            <person name="Burke L."/>
            <person name="Kovarova A."/>
            <person name="Miliotis G."/>
        </authorList>
    </citation>
    <scope>NUCLEOTIDE SEQUENCE [LARGE SCALE GENOMIC DNA]</scope>
    <source>
        <strain evidence="4 5">GABEKP28</strain>
    </source>
</reference>
<dbReference type="Gene3D" id="3.40.50.880">
    <property type="match status" value="1"/>
</dbReference>
<name>A0AAJ5UBM6_9GAMM</name>
<dbReference type="SMART" id="SM00342">
    <property type="entry name" value="HTH_ARAC"/>
    <property type="match status" value="1"/>
</dbReference>
<dbReference type="CDD" id="cd03137">
    <property type="entry name" value="GATase1_AraC_1"/>
    <property type="match status" value="1"/>
</dbReference>
<dbReference type="InterPro" id="IPR009057">
    <property type="entry name" value="Homeodomain-like_sf"/>
</dbReference>
<keyword evidence="4" id="KW-0614">Plasmid</keyword>
<accession>A0AAJ5UBM6</accession>
<keyword evidence="2" id="KW-0804">Transcription</keyword>
<dbReference type="GO" id="GO:0043565">
    <property type="term" value="F:sequence-specific DNA binding"/>
    <property type="evidence" value="ECO:0007669"/>
    <property type="project" value="InterPro"/>
</dbReference>
<keyword evidence="1" id="KW-0805">Transcription regulation</keyword>
<dbReference type="PROSITE" id="PS01124">
    <property type="entry name" value="HTH_ARAC_FAMILY_2"/>
    <property type="match status" value="1"/>
</dbReference>
<dbReference type="Pfam" id="PF01965">
    <property type="entry name" value="DJ-1_PfpI"/>
    <property type="match status" value="1"/>
</dbReference>
<evidence type="ECO:0000256" key="2">
    <source>
        <dbReference type="ARBA" id="ARBA00023163"/>
    </source>
</evidence>
<dbReference type="SUPFAM" id="SSF52317">
    <property type="entry name" value="Class I glutamine amidotransferase-like"/>
    <property type="match status" value="1"/>
</dbReference>
<dbReference type="EMBL" id="CP104759">
    <property type="protein sequence ID" value="WBG92974.1"/>
    <property type="molecule type" value="Genomic_DNA"/>
</dbReference>
<keyword evidence="5" id="KW-1185">Reference proteome</keyword>
<dbReference type="InterPro" id="IPR052158">
    <property type="entry name" value="INH-QAR"/>
</dbReference>
<protein>
    <submittedName>
        <fullName evidence="4">AraC family transcriptional regulator</fullName>
    </submittedName>
</protein>
<evidence type="ECO:0000313" key="4">
    <source>
        <dbReference type="EMBL" id="WBG92974.1"/>
    </source>
</evidence>
<dbReference type="Pfam" id="PF12833">
    <property type="entry name" value="HTH_18"/>
    <property type="match status" value="1"/>
</dbReference>
<dbReference type="Gene3D" id="1.10.10.60">
    <property type="entry name" value="Homeodomain-like"/>
    <property type="match status" value="1"/>
</dbReference>
<proteinExistence type="predicted"/>
<dbReference type="GO" id="GO:0003700">
    <property type="term" value="F:DNA-binding transcription factor activity"/>
    <property type="evidence" value="ECO:0007669"/>
    <property type="project" value="InterPro"/>
</dbReference>
<dbReference type="InterPro" id="IPR029062">
    <property type="entry name" value="Class_I_gatase-like"/>
</dbReference>